<dbReference type="eggNOG" id="COG3213">
    <property type="taxonomic scope" value="Bacteria"/>
</dbReference>
<dbReference type="RefSeq" id="WP_013134604.1">
    <property type="nucleotide sequence ID" value="NC_014166.1"/>
</dbReference>
<feature type="transmembrane region" description="Helical" evidence="1">
    <location>
        <begin position="110"/>
        <end position="130"/>
    </location>
</feature>
<reference evidence="2 3" key="1">
    <citation type="journal article" date="2010" name="Stand. Genomic Sci.">
        <title>Complete genome sequence of Arcobacter nitrofigilis type strain (CI).</title>
        <authorList>
            <person name="Pati A."/>
            <person name="Gronow S."/>
            <person name="Lapidus A."/>
            <person name="Copeland A."/>
            <person name="Glavina Del Rio T."/>
            <person name="Nolan M."/>
            <person name="Lucas S."/>
            <person name="Tice H."/>
            <person name="Cheng J.F."/>
            <person name="Han C."/>
            <person name="Chertkov O."/>
            <person name="Bruce D."/>
            <person name="Tapia R."/>
            <person name="Goodwin L."/>
            <person name="Pitluck S."/>
            <person name="Liolios K."/>
            <person name="Ivanova N."/>
            <person name="Mavromatis K."/>
            <person name="Chen A."/>
            <person name="Palaniappan K."/>
            <person name="Land M."/>
            <person name="Hauser L."/>
            <person name="Chang Y.J."/>
            <person name="Jeffries C.D."/>
            <person name="Detter J.C."/>
            <person name="Rohde M."/>
            <person name="Goker M."/>
            <person name="Bristow J."/>
            <person name="Eisen J.A."/>
            <person name="Markowitz V."/>
            <person name="Hugenholtz P."/>
            <person name="Klenk H.P."/>
            <person name="Kyrpides N.C."/>
        </authorList>
    </citation>
    <scope>NUCLEOTIDE SEQUENCE [LARGE SCALE GENOMIC DNA]</scope>
    <source>
        <strain evidence="3">ATCC 33309 / DSM 7299 / CCUG 15893 / LMG 7604 / NCTC 12251 / CI</strain>
    </source>
</reference>
<feature type="transmembrane region" description="Helical" evidence="1">
    <location>
        <begin position="142"/>
        <end position="164"/>
    </location>
</feature>
<evidence type="ECO:0000256" key="1">
    <source>
        <dbReference type="SAM" id="Phobius"/>
    </source>
</evidence>
<feature type="transmembrane region" description="Helical" evidence="1">
    <location>
        <begin position="47"/>
        <end position="68"/>
    </location>
</feature>
<dbReference type="KEGG" id="ant:Arnit_0795"/>
<keyword evidence="1" id="KW-0472">Membrane</keyword>
<gene>
    <name evidence="2" type="ordered locus">Arnit_0795</name>
</gene>
<feature type="transmembrane region" description="Helical" evidence="1">
    <location>
        <begin position="366"/>
        <end position="384"/>
    </location>
</feature>
<dbReference type="HOGENOM" id="CLU_041785_0_0_7"/>
<feature type="transmembrane region" description="Helical" evidence="1">
    <location>
        <begin position="176"/>
        <end position="194"/>
    </location>
</feature>
<organism evidence="2 3">
    <name type="scientific">Arcobacter nitrofigilis (strain ATCC 33309 / DSM 7299 / CCUG 15893 / LMG 7604 / NCTC 12251 / CI)</name>
    <name type="common">Campylobacter nitrofigilis</name>
    <dbReference type="NCBI Taxonomy" id="572480"/>
    <lineage>
        <taxon>Bacteria</taxon>
        <taxon>Pseudomonadati</taxon>
        <taxon>Campylobacterota</taxon>
        <taxon>Epsilonproteobacteria</taxon>
        <taxon>Campylobacterales</taxon>
        <taxon>Arcobacteraceae</taxon>
        <taxon>Arcobacter</taxon>
    </lineage>
</organism>
<dbReference type="InterPro" id="IPR010266">
    <property type="entry name" value="NnrS"/>
</dbReference>
<name>D5V2M7_ARCNC</name>
<dbReference type="EMBL" id="CP001999">
    <property type="protein sequence ID" value="ADG92459.1"/>
    <property type="molecule type" value="Genomic_DNA"/>
</dbReference>
<feature type="transmembrane region" description="Helical" evidence="1">
    <location>
        <begin position="338"/>
        <end position="360"/>
    </location>
</feature>
<dbReference type="STRING" id="572480.Arnit_0795"/>
<evidence type="ECO:0000313" key="3">
    <source>
        <dbReference type="Proteomes" id="UP000000939"/>
    </source>
</evidence>
<feature type="transmembrane region" description="Helical" evidence="1">
    <location>
        <begin position="215"/>
        <end position="234"/>
    </location>
</feature>
<feature type="transmembrane region" description="Helical" evidence="1">
    <location>
        <begin position="88"/>
        <end position="104"/>
    </location>
</feature>
<proteinExistence type="predicted"/>
<evidence type="ECO:0000313" key="2">
    <source>
        <dbReference type="EMBL" id="ADG92459.1"/>
    </source>
</evidence>
<protein>
    <recommendedName>
        <fullName evidence="4">NnrS family protein</fullName>
    </recommendedName>
</protein>
<feature type="transmembrane region" description="Helical" evidence="1">
    <location>
        <begin position="16"/>
        <end position="35"/>
    </location>
</feature>
<dbReference type="Pfam" id="PF05940">
    <property type="entry name" value="NnrS"/>
    <property type="match status" value="1"/>
</dbReference>
<evidence type="ECO:0008006" key="4">
    <source>
        <dbReference type="Google" id="ProtNLM"/>
    </source>
</evidence>
<keyword evidence="1" id="KW-1133">Transmembrane helix</keyword>
<dbReference type="OrthoDB" id="5487830at2"/>
<keyword evidence="3" id="KW-1185">Reference proteome</keyword>
<sequence>MKNWYNKFISQPHQPFFTSGIIFLLLFILTVFLNYSNLVTIKVPLLIFHAYALLFVVFIQLFLGFLFVVFPKFLVQADIKKEVYSKQAILYFIGSLIFFISIFTSEILNIFSIFFLFCVQLSSFKILYNIHIKSTVKIKKDTLWVLISFACGLFANLLFIFSFISSDYSSTLRQLSINSGFYLFIFMLIFAIAQRMVPFFSSAKIQGYVINKSKYILEIVFIFLVLKVLILTFLPSTYNLISDIPLFIIFTKELIKWKFSFKNVSAIIWILYLSLYWIPIGFFLSIVQSIIRIFDGSIVFEQSIIHIFALGYFCTILLGFGTRVTLGHSGAIPTANRFTVILYLIFQVVVLLRLFTAYSINFGFDYLFFINLSALLFLLVFILWSSKYIVILLKGK</sequence>
<dbReference type="AlphaFoldDB" id="D5V2M7"/>
<dbReference type="Proteomes" id="UP000000939">
    <property type="component" value="Chromosome"/>
</dbReference>
<feature type="transmembrane region" description="Helical" evidence="1">
    <location>
        <begin position="267"/>
        <end position="291"/>
    </location>
</feature>
<accession>D5V2M7</accession>
<feature type="transmembrane region" description="Helical" evidence="1">
    <location>
        <begin position="303"/>
        <end position="326"/>
    </location>
</feature>
<keyword evidence="1" id="KW-0812">Transmembrane</keyword>